<reference evidence="2" key="1">
    <citation type="submission" date="2021-02" db="EMBL/GenBank/DDBJ databases">
        <title>Thiocyanate and organic carbon inputs drive convergent selection for specific autotrophic Afipia and Thiobacillus strains within complex microbiomes.</title>
        <authorList>
            <person name="Huddy R.J."/>
            <person name="Sachdeva R."/>
            <person name="Kadzinga F."/>
            <person name="Kantor R.S."/>
            <person name="Harrison S.T.L."/>
            <person name="Banfield J.F."/>
        </authorList>
    </citation>
    <scope>NUCLEOTIDE SEQUENCE</scope>
    <source>
        <strain evidence="2">SCN18_10_11_15_R4_P_38_20</strain>
    </source>
</reference>
<accession>A0A8J7PJA0</accession>
<dbReference type="EMBL" id="JAFKGL010000013">
    <property type="protein sequence ID" value="MBN9412787.1"/>
    <property type="molecule type" value="Genomic_DNA"/>
</dbReference>
<name>A0A8J7PJA0_9PROT</name>
<protein>
    <submittedName>
        <fullName evidence="2">Uncharacterized protein</fullName>
    </submittedName>
</protein>
<dbReference type="Proteomes" id="UP000664414">
    <property type="component" value="Unassembled WGS sequence"/>
</dbReference>
<proteinExistence type="predicted"/>
<gene>
    <name evidence="2" type="ORF">J0H12_02515</name>
</gene>
<comment type="caution">
    <text evidence="2">The sequence shown here is derived from an EMBL/GenBank/DDBJ whole genome shotgun (WGS) entry which is preliminary data.</text>
</comment>
<feature type="signal peptide" evidence="1">
    <location>
        <begin position="1"/>
        <end position="25"/>
    </location>
</feature>
<organism evidence="2 3">
    <name type="scientific">Candidatus Paracaedimonas acanthamoebae</name>
    <dbReference type="NCBI Taxonomy" id="244581"/>
    <lineage>
        <taxon>Bacteria</taxon>
        <taxon>Pseudomonadati</taxon>
        <taxon>Pseudomonadota</taxon>
        <taxon>Alphaproteobacteria</taxon>
        <taxon>Holosporales</taxon>
        <taxon>Caedimonadaceae</taxon>
        <taxon>Candidatus Paracaedimonas</taxon>
    </lineage>
</organism>
<evidence type="ECO:0000313" key="2">
    <source>
        <dbReference type="EMBL" id="MBN9412787.1"/>
    </source>
</evidence>
<dbReference type="AlphaFoldDB" id="A0A8J7PJA0"/>
<feature type="chain" id="PRO_5035174979" evidence="1">
    <location>
        <begin position="26"/>
        <end position="510"/>
    </location>
</feature>
<evidence type="ECO:0000313" key="3">
    <source>
        <dbReference type="Proteomes" id="UP000664414"/>
    </source>
</evidence>
<keyword evidence="1" id="KW-0732">Signal</keyword>
<sequence>MTSPLKRFYLFASTSLLAVSSMSYASDQYNFGYSEEEALQEALRRSQAPAPINYNSHYSNGDLDDEVALQLALAMSKEFAPIKPKSLDLEPPKPLIIAPQPLVLQSEMKDKPIPSAQNDHLIPLIRYITTQGRSIQSYITAILQEIHFIEMPFCGYTKPTIPLSIEGRISSSVQKYRPDLDSQIDPTLRIELLGLYLSPFQKDLQIFESTFHKIITILNKLTDEDIQKNFPIPMDEAQEKEITNYFSRLGLVDLYKTLTQTKEKIDQIIDISATSWTQNPYFSDVLLIDLTKLSPSVATGSQGSQLEEKTKIVNKKPFSPTILELQASLKAEVEERKYNSGPETIMAYGQTVAPKYHLKLQESISNLLESFFKAKEVHHFKKYEEVLDFYDKISQDLDFNSQQRSDIQKALEGSLTYHKIGHKEASVKQSVDLLPNDQYVYMLTVSSQVYRIYETFKEHKEFKEDLDVLLQNFFSLLVDQKYKCQSGMAGRMLITQMKVLNTLMDVYNKI</sequence>
<evidence type="ECO:0000256" key="1">
    <source>
        <dbReference type="SAM" id="SignalP"/>
    </source>
</evidence>